<sequence length="228" mass="27357">MNIFERIGRWLTPYKYAFEDNDMVEYKLSEKATAVRRQRVKTKRQGLDEEAKKELSDFLERGEIGIKVVDINNIMSKEDAYIRLKSSDSHIGYFIHTDNHHQLAVKFEESSAWKYYERSNKRRMKLRPLIEYTKKGSSDRTHLIPVGFHGSENDERLLIDFDSTINRQNLRKFEEYVSGVNEKSEVLWFIDIVRQDDDSVIWNAVVWDEDGRIIIEDQFHDRNKFRWR</sequence>
<dbReference type="AlphaFoldDB" id="A0A9Q8CCV1"/>
<evidence type="ECO:0000313" key="2">
    <source>
        <dbReference type="Proteomes" id="UP000295280"/>
    </source>
</evidence>
<organism evidence="1 2">
    <name type="scientific">Macrococcus carouselicus</name>
    <dbReference type="NCBI Taxonomy" id="69969"/>
    <lineage>
        <taxon>Bacteria</taxon>
        <taxon>Bacillati</taxon>
        <taxon>Bacillota</taxon>
        <taxon>Bacilli</taxon>
        <taxon>Bacillales</taxon>
        <taxon>Staphylococcaceae</taxon>
        <taxon>Macrococcus</taxon>
    </lineage>
</organism>
<dbReference type="EMBL" id="SCWD01000006">
    <property type="protein sequence ID" value="TDL95511.1"/>
    <property type="molecule type" value="Genomic_DNA"/>
</dbReference>
<accession>A0A9Q8CCV1</accession>
<comment type="caution">
    <text evidence="1">The sequence shown here is derived from an EMBL/GenBank/DDBJ whole genome shotgun (WGS) entry which is preliminary data.</text>
</comment>
<protein>
    <submittedName>
        <fullName evidence="1">Uncharacterized protein</fullName>
    </submittedName>
</protein>
<dbReference type="OrthoDB" id="9779889at2"/>
<name>A0A9Q8CCV1_9STAP</name>
<evidence type="ECO:0000313" key="1">
    <source>
        <dbReference type="EMBL" id="TDL95511.1"/>
    </source>
</evidence>
<dbReference type="RefSeq" id="WP_133418359.1">
    <property type="nucleotide sequence ID" value="NZ_SCWD01000006.1"/>
</dbReference>
<gene>
    <name evidence="1" type="ORF">ERX40_10030</name>
</gene>
<dbReference type="Proteomes" id="UP000295280">
    <property type="component" value="Unassembled WGS sequence"/>
</dbReference>
<proteinExistence type="predicted"/>
<reference evidence="1 2" key="1">
    <citation type="submission" date="2019-01" db="EMBL/GenBank/DDBJ databases">
        <title>Draft genome sequences of the type strains of six Macrococcus species.</title>
        <authorList>
            <person name="Mazhar S."/>
            <person name="Altermann E."/>
            <person name="Hill C."/>
            <person name="Mcauliffe O."/>
        </authorList>
    </citation>
    <scope>NUCLEOTIDE SEQUENCE [LARGE SCALE GENOMIC DNA]</scope>
    <source>
        <strain evidence="1 2">ATCC 51828</strain>
    </source>
</reference>
<keyword evidence="2" id="KW-1185">Reference proteome</keyword>